<evidence type="ECO:0000259" key="2">
    <source>
        <dbReference type="Pfam" id="PF09832"/>
    </source>
</evidence>
<reference evidence="3 4" key="1">
    <citation type="submission" date="2018-10" db="EMBL/GenBank/DDBJ databases">
        <title>Robbsia sp. DHC34, isolated from soil.</title>
        <authorList>
            <person name="Gao Z.-H."/>
            <person name="Qiu L.-H."/>
        </authorList>
    </citation>
    <scope>NUCLEOTIDE SEQUENCE [LARGE SCALE GENOMIC DNA]</scope>
    <source>
        <strain evidence="3 4">DHC34</strain>
    </source>
</reference>
<dbReference type="InterPro" id="IPR018637">
    <property type="entry name" value="DUF2059"/>
</dbReference>
<dbReference type="RefSeq" id="WP_121084353.1">
    <property type="nucleotide sequence ID" value="NZ_RBZU01000001.1"/>
</dbReference>
<feature type="chain" id="PRO_5019827571" evidence="1">
    <location>
        <begin position="21"/>
        <end position="224"/>
    </location>
</feature>
<accession>A0A494Y9Z0</accession>
<feature type="domain" description="DUF2059" evidence="2">
    <location>
        <begin position="142"/>
        <end position="193"/>
    </location>
</feature>
<keyword evidence="1" id="KW-0732">Signal</keyword>
<organism evidence="3 4">
    <name type="scientific">Pararobbsia silviterrae</name>
    <dbReference type="NCBI Taxonomy" id="1792498"/>
    <lineage>
        <taxon>Bacteria</taxon>
        <taxon>Pseudomonadati</taxon>
        <taxon>Pseudomonadota</taxon>
        <taxon>Betaproteobacteria</taxon>
        <taxon>Burkholderiales</taxon>
        <taxon>Burkholderiaceae</taxon>
        <taxon>Pararobbsia</taxon>
    </lineage>
</organism>
<dbReference type="AlphaFoldDB" id="A0A494Y9Z0"/>
<name>A0A494Y9Z0_9BURK</name>
<comment type="caution">
    <text evidence="3">The sequence shown here is derived from an EMBL/GenBank/DDBJ whole genome shotgun (WGS) entry which is preliminary data.</text>
</comment>
<evidence type="ECO:0000256" key="1">
    <source>
        <dbReference type="SAM" id="SignalP"/>
    </source>
</evidence>
<dbReference type="OrthoDB" id="8589964at2"/>
<feature type="signal peptide" evidence="1">
    <location>
        <begin position="1"/>
        <end position="20"/>
    </location>
</feature>
<sequence>MQKRFKLLPIALFVPTLVFAQALQGQAPAAPAAAPAPAPAQQQAPQAPARIDIDAAKKGAIKDLFAAIEVDKLEAAMANSAQMRAKEMVPEILQEALVENQSMTVDQKRAVVPQLQQNSIPKLVDSAGSIFATPQFKADQTDALYQAYARYYSTQEIKDLTAFYKSSTGQKFLHAQDLVGRDVVNGLLDKYMPQSVNATRSLADKEVASVKAPAAGAAAAPAQK</sequence>
<evidence type="ECO:0000313" key="3">
    <source>
        <dbReference type="EMBL" id="RKP59444.1"/>
    </source>
</evidence>
<gene>
    <name evidence="3" type="ORF">D7S86_04975</name>
</gene>
<dbReference type="Proteomes" id="UP000270342">
    <property type="component" value="Unassembled WGS sequence"/>
</dbReference>
<proteinExistence type="predicted"/>
<dbReference type="Pfam" id="PF09832">
    <property type="entry name" value="DUF2059"/>
    <property type="match status" value="1"/>
</dbReference>
<evidence type="ECO:0000313" key="4">
    <source>
        <dbReference type="Proteomes" id="UP000270342"/>
    </source>
</evidence>
<keyword evidence="4" id="KW-1185">Reference proteome</keyword>
<dbReference type="EMBL" id="RBZU01000001">
    <property type="protein sequence ID" value="RKP59444.1"/>
    <property type="molecule type" value="Genomic_DNA"/>
</dbReference>
<protein>
    <submittedName>
        <fullName evidence="3">DUF2059 domain-containing protein</fullName>
    </submittedName>
</protein>